<dbReference type="KEGG" id="bfo:118430304"/>
<protein>
    <submittedName>
        <fullName evidence="4">Uncharacterized protein LOC118430304 isoform X1</fullName>
    </submittedName>
</protein>
<feature type="compositionally biased region" description="Polar residues" evidence="2">
    <location>
        <begin position="524"/>
        <end position="580"/>
    </location>
</feature>
<keyword evidence="1" id="KW-0175">Coiled coil</keyword>
<feature type="compositionally biased region" description="Basic and acidic residues" evidence="2">
    <location>
        <begin position="695"/>
        <end position="710"/>
    </location>
</feature>
<feature type="compositionally biased region" description="Polar residues" evidence="2">
    <location>
        <begin position="591"/>
        <end position="609"/>
    </location>
</feature>
<dbReference type="GeneID" id="118430304"/>
<feature type="compositionally biased region" description="Basic and acidic residues" evidence="2">
    <location>
        <begin position="1150"/>
        <end position="1161"/>
    </location>
</feature>
<feature type="region of interest" description="Disordered" evidence="2">
    <location>
        <begin position="934"/>
        <end position="997"/>
    </location>
</feature>
<dbReference type="Proteomes" id="UP000001554">
    <property type="component" value="Chromosome 14"/>
</dbReference>
<feature type="region of interest" description="Disordered" evidence="2">
    <location>
        <begin position="1115"/>
        <end position="1247"/>
    </location>
</feature>
<feature type="region of interest" description="Disordered" evidence="2">
    <location>
        <begin position="519"/>
        <end position="609"/>
    </location>
</feature>
<feature type="compositionally biased region" description="Pro residues" evidence="2">
    <location>
        <begin position="793"/>
        <end position="805"/>
    </location>
</feature>
<feature type="region of interest" description="Disordered" evidence="2">
    <location>
        <begin position="724"/>
        <end position="864"/>
    </location>
</feature>
<organism evidence="3 4">
    <name type="scientific">Branchiostoma floridae</name>
    <name type="common">Florida lancelet</name>
    <name type="synonym">Amphioxus</name>
    <dbReference type="NCBI Taxonomy" id="7739"/>
    <lineage>
        <taxon>Eukaryota</taxon>
        <taxon>Metazoa</taxon>
        <taxon>Chordata</taxon>
        <taxon>Cephalochordata</taxon>
        <taxon>Leptocardii</taxon>
        <taxon>Amphioxiformes</taxon>
        <taxon>Branchiostomatidae</taxon>
        <taxon>Branchiostoma</taxon>
    </lineage>
</organism>
<feature type="region of interest" description="Disordered" evidence="2">
    <location>
        <begin position="691"/>
        <end position="710"/>
    </location>
</feature>
<gene>
    <name evidence="4" type="primary">LOC118430304</name>
</gene>
<sequence>MLTNQLSTRDLLGSRRFYRRNSQGDRPQYGSNSQTQSSQAGSSEGMYSQMIDSQNSDVLFPQQQDYEGSVNYYQKYKAQGALFPTQGARQPISVVRGCPQMSLQEQMEVNRKRAKERDDREILNLFVSMLKDCVEEVKTLTTGVQDKIDKTATAQGEKAEQLLQKVTDELGKHAGRLQDAVKRREEDKAKLSDLESAMAAKDAEISQLKHQLREALAAKEDNIISTLTSTLTEQQELTREQISKLKDKENDNTEVLKESIKSCGDITRQLKQLEQQTKEREEAEKKNQSHRCCKGKWEECDSNYSEKNPATSNINSKQQIFHNQNQQWSISIAQQEQRHGEEQDISAADPQLENVHLKDGQNQIPVIWSKQHSHRHGLLPNMALSSIYRSNQLSCAPVVSANTSYPSYHTVAPSMGPVVVNPTTGQEDMTFAMTRRQSESVQMYGQGRVNGTLQNPNKSFFQQNMVEIKPRKPCDQDNILQQSTIPSTRISGQSMNITNNITNQHSGQLVSLASSHEFEEMGHTNGNSRQKSSEVKSTNQHQGQQPWHQDSTIQHHGQTNKQGWNSHQNQRMTNQDQGQRWSEVDRERGEFTSQLTPQDHSTTTASNFNLQHGQVPPICSTASLQSTCKQVEMSTDDNSLALDNELYRMQVGNVQPVFSPDIQQAKSGVKKQSPIATVLPQVRTRSMIQQTPESTKMENTDVKGQEMKEREGTIEPQVNVTKLRGRKSRKKLKPAVKSVEDSQMESEAVDISDLPGTSGLALNVSKTNKRSKSESREESDKGHMKKDEISYPSPSPYSPDCPPVPFQSSEELPAWRQSGRFRKRSHSCTDLSNSKGGVMKASRDKPGSVEKRKAKMVGNKTPSIAKGSTYEAKALAQSSTGLQHMKIRKAIQMWSPASLTDMSKSADQSKSASVYDFEDHEADVPGIKPAVRSAKKVTRLQNPINTPDTRLKHVNTLGEAEDANSDKRDTVKQYVSPYSDVEEPESDDPYEEDVSEAEAMHHVRPQAPNILKDEFPKKSSFHDSQILRYQDSDENFSNTYDDRKEDTFEKVVHFSKAKNSPPQGSEEELFGSEGEGMTKESVDPLSLDIFSQGKTLQSDSPSLKKTLAIARKWATGKSAKAKENNSRVVSDQHQSDSDSSSSPSLWIMEDFFKPGTSRDVKPQVSRNTSQGTKRKGQLTMNIDDVDPGSSTEASQSQDYFSLKIPDSPVRPRHDLSTEQVVPDQSPATPQSIRLPPSPKQSRGSGLKRKLCDSSASWFVDASRECLKQLRSSSHRTAHK</sequence>
<evidence type="ECO:0000256" key="1">
    <source>
        <dbReference type="SAM" id="Coils"/>
    </source>
</evidence>
<evidence type="ECO:0000313" key="3">
    <source>
        <dbReference type="Proteomes" id="UP000001554"/>
    </source>
</evidence>
<keyword evidence="3" id="KW-1185">Reference proteome</keyword>
<dbReference type="OMA" id="ESTIQHH"/>
<feature type="compositionally biased region" description="Polar residues" evidence="2">
    <location>
        <begin position="1188"/>
        <end position="1199"/>
    </location>
</feature>
<feature type="region of interest" description="Disordered" evidence="2">
    <location>
        <begin position="1054"/>
        <end position="1085"/>
    </location>
</feature>
<name>A0A9J7N8B5_BRAFL</name>
<feature type="coiled-coil region" evidence="1">
    <location>
        <begin position="177"/>
        <end position="218"/>
    </location>
</feature>
<feature type="compositionally biased region" description="Polar residues" evidence="2">
    <location>
        <begin position="939"/>
        <end position="948"/>
    </location>
</feature>
<accession>A0A9J7N8B5</accession>
<feature type="compositionally biased region" description="Basic and acidic residues" evidence="2">
    <location>
        <begin position="771"/>
        <end position="789"/>
    </location>
</feature>
<feature type="compositionally biased region" description="Basic and acidic residues" evidence="2">
    <location>
        <begin position="841"/>
        <end position="851"/>
    </location>
</feature>
<dbReference type="AlphaFoldDB" id="A0A9J7N8B5"/>
<feature type="coiled-coil region" evidence="1">
    <location>
        <begin position="256"/>
        <end position="293"/>
    </location>
</feature>
<feature type="compositionally biased region" description="Acidic residues" evidence="2">
    <location>
        <begin position="980"/>
        <end position="996"/>
    </location>
</feature>
<proteinExistence type="predicted"/>
<evidence type="ECO:0000313" key="4">
    <source>
        <dbReference type="RefSeq" id="XP_035696947.1"/>
    </source>
</evidence>
<reference evidence="3" key="1">
    <citation type="journal article" date="2020" name="Nat. Ecol. Evol.">
        <title>Deeply conserved synteny resolves early events in vertebrate evolution.</title>
        <authorList>
            <person name="Simakov O."/>
            <person name="Marletaz F."/>
            <person name="Yue J.X."/>
            <person name="O'Connell B."/>
            <person name="Jenkins J."/>
            <person name="Brandt A."/>
            <person name="Calef R."/>
            <person name="Tung C.H."/>
            <person name="Huang T.K."/>
            <person name="Schmutz J."/>
            <person name="Satoh N."/>
            <person name="Yu J.K."/>
            <person name="Putnam N.H."/>
            <person name="Green R.E."/>
            <person name="Rokhsar D.S."/>
        </authorList>
    </citation>
    <scope>NUCLEOTIDE SEQUENCE [LARGE SCALE GENOMIC DNA]</scope>
    <source>
        <strain evidence="3">S238N-H82</strain>
    </source>
</reference>
<evidence type="ECO:0000256" key="2">
    <source>
        <dbReference type="SAM" id="MobiDB-lite"/>
    </source>
</evidence>
<dbReference type="RefSeq" id="XP_035696947.1">
    <property type="nucleotide sequence ID" value="XM_035841054.1"/>
</dbReference>
<dbReference type="OrthoDB" id="10072259at2759"/>
<reference evidence="4" key="2">
    <citation type="submission" date="2025-08" db="UniProtKB">
        <authorList>
            <consortium name="RefSeq"/>
        </authorList>
    </citation>
    <scope>IDENTIFICATION</scope>
    <source>
        <strain evidence="4">S238N-H82</strain>
        <tissue evidence="4">Testes</tissue>
    </source>
</reference>
<feature type="region of interest" description="Disordered" evidence="2">
    <location>
        <begin position="1"/>
        <end position="45"/>
    </location>
</feature>
<feature type="compositionally biased region" description="Basic residues" evidence="2">
    <location>
        <begin position="724"/>
        <end position="734"/>
    </location>
</feature>
<feature type="compositionally biased region" description="Polar residues" evidence="2">
    <location>
        <begin position="20"/>
        <end position="45"/>
    </location>
</feature>